<organism evidence="3 4">
    <name type="scientific">Gloeophyllum trabeum (strain ATCC 11539 / FP-39264 / Madison 617)</name>
    <name type="common">Brown rot fungus</name>
    <dbReference type="NCBI Taxonomy" id="670483"/>
    <lineage>
        <taxon>Eukaryota</taxon>
        <taxon>Fungi</taxon>
        <taxon>Dikarya</taxon>
        <taxon>Basidiomycota</taxon>
        <taxon>Agaricomycotina</taxon>
        <taxon>Agaricomycetes</taxon>
        <taxon>Gloeophyllales</taxon>
        <taxon>Gloeophyllaceae</taxon>
        <taxon>Gloeophyllum</taxon>
    </lineage>
</organism>
<dbReference type="GeneID" id="19299829"/>
<evidence type="ECO:0000259" key="2">
    <source>
        <dbReference type="PROSITE" id="PS50103"/>
    </source>
</evidence>
<dbReference type="STRING" id="670483.S7S0S9"/>
<dbReference type="EMBL" id="KB469297">
    <property type="protein sequence ID" value="EPQ59339.1"/>
    <property type="molecule type" value="Genomic_DNA"/>
</dbReference>
<dbReference type="InterPro" id="IPR000571">
    <property type="entry name" value="Znf_CCCH"/>
</dbReference>
<dbReference type="eggNOG" id="ENOG502SHNT">
    <property type="taxonomic scope" value="Eukaryota"/>
</dbReference>
<dbReference type="OrthoDB" id="2270193at2759"/>
<dbReference type="HOGENOM" id="CLU_031811_1_0_1"/>
<name>S7S0S9_GLOTA</name>
<dbReference type="OMA" id="CWFKGES"/>
<dbReference type="Proteomes" id="UP000030669">
    <property type="component" value="Unassembled WGS sequence"/>
</dbReference>
<feature type="domain" description="C3H1-type" evidence="2">
    <location>
        <begin position="359"/>
        <end position="387"/>
    </location>
</feature>
<dbReference type="RefSeq" id="XP_007862364.1">
    <property type="nucleotide sequence ID" value="XM_007864173.1"/>
</dbReference>
<keyword evidence="1" id="KW-0863">Zinc-finger</keyword>
<reference evidence="3 4" key="1">
    <citation type="journal article" date="2012" name="Science">
        <title>The Paleozoic origin of enzymatic lignin decomposition reconstructed from 31 fungal genomes.</title>
        <authorList>
            <person name="Floudas D."/>
            <person name="Binder M."/>
            <person name="Riley R."/>
            <person name="Barry K."/>
            <person name="Blanchette R.A."/>
            <person name="Henrissat B."/>
            <person name="Martinez A.T."/>
            <person name="Otillar R."/>
            <person name="Spatafora J.W."/>
            <person name="Yadav J.S."/>
            <person name="Aerts A."/>
            <person name="Benoit I."/>
            <person name="Boyd A."/>
            <person name="Carlson A."/>
            <person name="Copeland A."/>
            <person name="Coutinho P.M."/>
            <person name="de Vries R.P."/>
            <person name="Ferreira P."/>
            <person name="Findley K."/>
            <person name="Foster B."/>
            <person name="Gaskell J."/>
            <person name="Glotzer D."/>
            <person name="Gorecki P."/>
            <person name="Heitman J."/>
            <person name="Hesse C."/>
            <person name="Hori C."/>
            <person name="Igarashi K."/>
            <person name="Jurgens J.A."/>
            <person name="Kallen N."/>
            <person name="Kersten P."/>
            <person name="Kohler A."/>
            <person name="Kuees U."/>
            <person name="Kumar T.K.A."/>
            <person name="Kuo A."/>
            <person name="LaButti K."/>
            <person name="Larrondo L.F."/>
            <person name="Lindquist E."/>
            <person name="Ling A."/>
            <person name="Lombard V."/>
            <person name="Lucas S."/>
            <person name="Lundell T."/>
            <person name="Martin R."/>
            <person name="McLaughlin D.J."/>
            <person name="Morgenstern I."/>
            <person name="Morin E."/>
            <person name="Murat C."/>
            <person name="Nagy L.G."/>
            <person name="Nolan M."/>
            <person name="Ohm R.A."/>
            <person name="Patyshakuliyeva A."/>
            <person name="Rokas A."/>
            <person name="Ruiz-Duenas F.J."/>
            <person name="Sabat G."/>
            <person name="Salamov A."/>
            <person name="Samejima M."/>
            <person name="Schmutz J."/>
            <person name="Slot J.C."/>
            <person name="St John F."/>
            <person name="Stenlid J."/>
            <person name="Sun H."/>
            <person name="Sun S."/>
            <person name="Syed K."/>
            <person name="Tsang A."/>
            <person name="Wiebenga A."/>
            <person name="Young D."/>
            <person name="Pisabarro A."/>
            <person name="Eastwood D.C."/>
            <person name="Martin F."/>
            <person name="Cullen D."/>
            <person name="Grigoriev I.V."/>
            <person name="Hibbett D.S."/>
        </authorList>
    </citation>
    <scope>NUCLEOTIDE SEQUENCE [LARGE SCALE GENOMIC DNA]</scope>
    <source>
        <strain evidence="3 4">ATCC 11539</strain>
    </source>
</reference>
<evidence type="ECO:0000313" key="4">
    <source>
        <dbReference type="Proteomes" id="UP000030669"/>
    </source>
</evidence>
<feature type="domain" description="C3H1-type" evidence="2">
    <location>
        <begin position="321"/>
        <end position="347"/>
    </location>
</feature>
<dbReference type="Pfam" id="PF25540">
    <property type="entry name" value="DUF7923"/>
    <property type="match status" value="1"/>
</dbReference>
<keyword evidence="1" id="KW-0862">Zinc</keyword>
<dbReference type="KEGG" id="gtr:GLOTRDRAFT_114059"/>
<protein>
    <recommendedName>
        <fullName evidence="2">C3H1-type domain-containing protein</fullName>
    </recommendedName>
</protein>
<dbReference type="AlphaFoldDB" id="S7S0S9"/>
<dbReference type="InterPro" id="IPR057683">
    <property type="entry name" value="DUF7923"/>
</dbReference>
<accession>S7S0S9</accession>
<keyword evidence="4" id="KW-1185">Reference proteome</keyword>
<proteinExistence type="predicted"/>
<dbReference type="PANTHER" id="PTHR37543:SF1">
    <property type="entry name" value="CCCH ZINC FINGER DNA BINDING PROTEIN (AFU_ORTHOLOGUE AFUA_5G12760)"/>
    <property type="match status" value="1"/>
</dbReference>
<evidence type="ECO:0000313" key="3">
    <source>
        <dbReference type="EMBL" id="EPQ59339.1"/>
    </source>
</evidence>
<gene>
    <name evidence="3" type="ORF">GLOTRDRAFT_114059</name>
</gene>
<evidence type="ECO:0000256" key="1">
    <source>
        <dbReference type="PROSITE-ProRule" id="PRU00723"/>
    </source>
</evidence>
<dbReference type="PANTHER" id="PTHR37543">
    <property type="entry name" value="CCCH ZINC FINGER DNA BINDING PROTEIN (AFU_ORTHOLOGUE AFUA_5G12760)"/>
    <property type="match status" value="1"/>
</dbReference>
<dbReference type="PROSITE" id="PS50103">
    <property type="entry name" value="ZF_C3H1"/>
    <property type="match status" value="2"/>
</dbReference>
<feature type="zinc finger region" description="C3H1-type" evidence="1">
    <location>
        <begin position="359"/>
        <end position="387"/>
    </location>
</feature>
<dbReference type="GO" id="GO:0008270">
    <property type="term" value="F:zinc ion binding"/>
    <property type="evidence" value="ECO:0007669"/>
    <property type="project" value="UniProtKB-KW"/>
</dbReference>
<sequence>MASTSSVEATKQLWDDTLARLLNLSTATVTRNTELQARLNEAELELSVWKQAHSAALDSAERDRKAHMLHVATLNSQIASLQEIGTQSPLMLCIIDGDGNIFSPNLLTQGVQGGRQAAQELTRGIAGYIQDHDLPVGTSVVFSVVVFFNRKGLLDTLVSHGICTTEQFEAFFLGFGQASPRFWTVDVGIGREPADTKIKDYLQTYGRFPQTLRIIFGGGHDNAYMPTLTAMENEQLLGKVVILQGCDDLASEIRSLDLPILRIDGLFMEHKLSSASKKPGPIPLGGLWSITTNGGLLSPRSPPVCSPSELDGRFIDPSRVKSPPPCNEHYLMSCSKGGSCKYSHDYILTPDQLGALARNAKKAPCNYLKNGLTCPHGDRCCWGHKCPNGPSCFHLSKGKCWFKGDAMHSPVD</sequence>
<feature type="zinc finger region" description="C3H1-type" evidence="1">
    <location>
        <begin position="321"/>
        <end position="347"/>
    </location>
</feature>
<keyword evidence="1" id="KW-0479">Metal-binding</keyword>